<dbReference type="PROSITE" id="PS51898">
    <property type="entry name" value="TYR_RECOMBINASE"/>
    <property type="match status" value="1"/>
</dbReference>
<reference evidence="3 4" key="1">
    <citation type="submission" date="2018-06" db="EMBL/GenBank/DDBJ databases">
        <title>Genome sequencing of Oceanotoga sp. sy52.</title>
        <authorList>
            <person name="Mori K."/>
        </authorList>
    </citation>
    <scope>NUCLEOTIDE SEQUENCE [LARGE SCALE GENOMIC DNA]</scope>
    <source>
        <strain evidence="4">sy52</strain>
    </source>
</reference>
<dbReference type="InterPro" id="IPR013762">
    <property type="entry name" value="Integrase-like_cat_sf"/>
</dbReference>
<dbReference type="EMBL" id="AP018712">
    <property type="protein sequence ID" value="BBE31436.1"/>
    <property type="molecule type" value="Genomic_DNA"/>
</dbReference>
<evidence type="ECO:0000313" key="4">
    <source>
        <dbReference type="Proteomes" id="UP000516361"/>
    </source>
</evidence>
<dbReference type="Pfam" id="PF00589">
    <property type="entry name" value="Phage_integrase"/>
    <property type="match status" value="1"/>
</dbReference>
<dbReference type="PANTHER" id="PTHR30349:SF82">
    <property type="entry name" value="INTEGRASE_RECOMBINASE YOEC-RELATED"/>
    <property type="match status" value="1"/>
</dbReference>
<dbReference type="Proteomes" id="UP000516361">
    <property type="component" value="Chromosome"/>
</dbReference>
<dbReference type="PANTHER" id="PTHR30349">
    <property type="entry name" value="PHAGE INTEGRASE-RELATED"/>
    <property type="match status" value="1"/>
</dbReference>
<dbReference type="GO" id="GO:0015074">
    <property type="term" value="P:DNA integration"/>
    <property type="evidence" value="ECO:0007669"/>
    <property type="project" value="InterPro"/>
</dbReference>
<accession>A0A7G1G7S6</accession>
<dbReference type="InterPro" id="IPR002104">
    <property type="entry name" value="Integrase_catalytic"/>
</dbReference>
<gene>
    <name evidence="3" type="ORF">OSSY52_15770</name>
</gene>
<keyword evidence="1" id="KW-0233">DNA recombination</keyword>
<dbReference type="Gene3D" id="1.10.443.10">
    <property type="entry name" value="Intergrase catalytic core"/>
    <property type="match status" value="1"/>
</dbReference>
<dbReference type="KEGG" id="ocy:OSSY52_15770"/>
<evidence type="ECO:0000256" key="1">
    <source>
        <dbReference type="ARBA" id="ARBA00023172"/>
    </source>
</evidence>
<dbReference type="GO" id="GO:0003677">
    <property type="term" value="F:DNA binding"/>
    <property type="evidence" value="ECO:0007669"/>
    <property type="project" value="InterPro"/>
</dbReference>
<evidence type="ECO:0000313" key="3">
    <source>
        <dbReference type="EMBL" id="BBE31436.1"/>
    </source>
</evidence>
<dbReference type="InterPro" id="IPR011010">
    <property type="entry name" value="DNA_brk_join_enz"/>
</dbReference>
<dbReference type="FunCoup" id="A0A7G1G7S6">
    <property type="interactions" value="1"/>
</dbReference>
<name>A0A7G1G7S6_9BACT</name>
<protein>
    <submittedName>
        <fullName evidence="3">Site-specific integrase</fullName>
    </submittedName>
</protein>
<dbReference type="RefSeq" id="WP_190613967.1">
    <property type="nucleotide sequence ID" value="NZ_AP018712.1"/>
</dbReference>
<dbReference type="InParanoid" id="A0A7G1G7S6"/>
<feature type="domain" description="Tyr recombinase" evidence="2">
    <location>
        <begin position="1"/>
        <end position="191"/>
    </location>
</feature>
<proteinExistence type="predicted"/>
<dbReference type="InterPro" id="IPR050090">
    <property type="entry name" value="Tyrosine_recombinase_XerCD"/>
</dbReference>
<evidence type="ECO:0000259" key="2">
    <source>
        <dbReference type="PROSITE" id="PS51898"/>
    </source>
</evidence>
<keyword evidence="4" id="KW-1185">Reference proteome</keyword>
<dbReference type="AlphaFoldDB" id="A0A7G1G7S6"/>
<organism evidence="3 4">
    <name type="scientific">Tepiditoga spiralis</name>
    <dbReference type="NCBI Taxonomy" id="2108365"/>
    <lineage>
        <taxon>Bacteria</taxon>
        <taxon>Thermotogati</taxon>
        <taxon>Thermotogota</taxon>
        <taxon>Thermotogae</taxon>
        <taxon>Petrotogales</taxon>
        <taxon>Petrotogaceae</taxon>
        <taxon>Tepiditoga</taxon>
    </lineage>
</organism>
<dbReference type="SUPFAM" id="SSF56349">
    <property type="entry name" value="DNA breaking-rejoining enzymes"/>
    <property type="match status" value="1"/>
</dbReference>
<dbReference type="GO" id="GO:0006310">
    <property type="term" value="P:DNA recombination"/>
    <property type="evidence" value="ECO:0007669"/>
    <property type="project" value="UniProtKB-KW"/>
</dbReference>
<sequence length="196" mass="22730">MNYVDPIKDVKIINKIKRLMLKHEKIKEYALFVVGINSGLRISDILLLKWDDVLDDSDNITDKLRIKEKKTGKTKVFPLNTAAKEALNKLKKQLKNIEYDEHIFKSNSNRTKSKASPWRRQYVWDFLQTYAQLAGFTGNIGTHTLRKTFGYHAYTNGVSLELIQKIFNHSSPGITLRYIGITQQEIDDVYLNIINL</sequence>